<dbReference type="EMBL" id="MT141244">
    <property type="protein sequence ID" value="QJA56903.1"/>
    <property type="molecule type" value="Genomic_DNA"/>
</dbReference>
<evidence type="ECO:0000313" key="1">
    <source>
        <dbReference type="EMBL" id="QJA56903.1"/>
    </source>
</evidence>
<sequence length="87" mass="10656">MRPTLEAQIAQRKEIDSMSDQDMIDLLTLRHDFLGRIDLWLHAHAHFIWAILHLNWFCIWCGKEHFRWTETRCKERFDKKHGLRGER</sequence>
<gene>
    <name evidence="2" type="ORF">MM415A01315_0004</name>
    <name evidence="1" type="ORF">MM415B01776_0021</name>
</gene>
<dbReference type="AlphaFoldDB" id="A0A6M3IHL8"/>
<dbReference type="EMBL" id="MT142280">
    <property type="protein sequence ID" value="QJA77373.1"/>
    <property type="molecule type" value="Genomic_DNA"/>
</dbReference>
<reference evidence="1" key="1">
    <citation type="submission" date="2020-03" db="EMBL/GenBank/DDBJ databases">
        <title>The deep terrestrial virosphere.</title>
        <authorList>
            <person name="Holmfeldt K."/>
            <person name="Nilsson E."/>
            <person name="Simone D."/>
            <person name="Lopez-Fernandez M."/>
            <person name="Wu X."/>
            <person name="de Brujin I."/>
            <person name="Lundin D."/>
            <person name="Andersson A."/>
            <person name="Bertilsson S."/>
            <person name="Dopson M."/>
        </authorList>
    </citation>
    <scope>NUCLEOTIDE SEQUENCE</scope>
    <source>
        <strain evidence="2">MM415A01315</strain>
        <strain evidence="1">MM415B01776</strain>
    </source>
</reference>
<evidence type="ECO:0000313" key="2">
    <source>
        <dbReference type="EMBL" id="QJA77373.1"/>
    </source>
</evidence>
<organism evidence="1">
    <name type="scientific">viral metagenome</name>
    <dbReference type="NCBI Taxonomy" id="1070528"/>
    <lineage>
        <taxon>unclassified sequences</taxon>
        <taxon>metagenomes</taxon>
        <taxon>organismal metagenomes</taxon>
    </lineage>
</organism>
<name>A0A6M3IHL8_9ZZZZ</name>
<proteinExistence type="predicted"/>
<accession>A0A6M3IHL8</accession>
<protein>
    <submittedName>
        <fullName evidence="1">Uncharacterized protein</fullName>
    </submittedName>
</protein>